<name>A0AA36GIV8_CYLNA</name>
<evidence type="ECO:0000313" key="2">
    <source>
        <dbReference type="EMBL" id="CAJ0593725.1"/>
    </source>
</evidence>
<organism evidence="2 3">
    <name type="scientific">Cylicocyclus nassatus</name>
    <name type="common">Nematode worm</name>
    <dbReference type="NCBI Taxonomy" id="53992"/>
    <lineage>
        <taxon>Eukaryota</taxon>
        <taxon>Metazoa</taxon>
        <taxon>Ecdysozoa</taxon>
        <taxon>Nematoda</taxon>
        <taxon>Chromadorea</taxon>
        <taxon>Rhabditida</taxon>
        <taxon>Rhabditina</taxon>
        <taxon>Rhabditomorpha</taxon>
        <taxon>Strongyloidea</taxon>
        <taxon>Strongylidae</taxon>
        <taxon>Cylicocyclus</taxon>
    </lineage>
</organism>
<dbReference type="Proteomes" id="UP001176961">
    <property type="component" value="Unassembled WGS sequence"/>
</dbReference>
<evidence type="ECO:0000256" key="1">
    <source>
        <dbReference type="SAM" id="Phobius"/>
    </source>
</evidence>
<keyword evidence="1" id="KW-1133">Transmembrane helix</keyword>
<gene>
    <name evidence="2" type="ORF">CYNAS_LOCUS5708</name>
</gene>
<reference evidence="2" key="1">
    <citation type="submission" date="2023-07" db="EMBL/GenBank/DDBJ databases">
        <authorList>
            <consortium name="CYATHOMIX"/>
        </authorList>
    </citation>
    <scope>NUCLEOTIDE SEQUENCE</scope>
    <source>
        <strain evidence="2">N/A</strain>
    </source>
</reference>
<keyword evidence="1" id="KW-0812">Transmembrane</keyword>
<keyword evidence="3" id="KW-1185">Reference proteome</keyword>
<dbReference type="AlphaFoldDB" id="A0AA36GIV8"/>
<dbReference type="EMBL" id="CATQJL010000112">
    <property type="protein sequence ID" value="CAJ0593725.1"/>
    <property type="molecule type" value="Genomic_DNA"/>
</dbReference>
<comment type="caution">
    <text evidence="2">The sequence shown here is derived from an EMBL/GenBank/DDBJ whole genome shotgun (WGS) entry which is preliminary data.</text>
</comment>
<feature type="transmembrane region" description="Helical" evidence="1">
    <location>
        <begin position="37"/>
        <end position="59"/>
    </location>
</feature>
<sequence>MIKNPRPARAHFRSRKLKWKDGDKTEETIDESLCSKILYSPMVVISLFVLALFILYYLYRKLLYRTKA</sequence>
<protein>
    <submittedName>
        <fullName evidence="2">Uncharacterized protein</fullName>
    </submittedName>
</protein>
<keyword evidence="1" id="KW-0472">Membrane</keyword>
<evidence type="ECO:0000313" key="3">
    <source>
        <dbReference type="Proteomes" id="UP001176961"/>
    </source>
</evidence>
<proteinExistence type="predicted"/>
<accession>A0AA36GIV8</accession>